<evidence type="ECO:0000313" key="2">
    <source>
        <dbReference type="EMBL" id="CEM15201.1"/>
    </source>
</evidence>
<accession>A0A0G4FNL2</accession>
<feature type="compositionally biased region" description="Polar residues" evidence="1">
    <location>
        <begin position="146"/>
        <end position="158"/>
    </location>
</feature>
<name>A0A0G4FNL2_9ALVE</name>
<reference evidence="2" key="1">
    <citation type="submission" date="2014-11" db="EMBL/GenBank/DDBJ databases">
        <authorList>
            <person name="Otto D Thomas"/>
            <person name="Naeem Raeece"/>
        </authorList>
    </citation>
    <scope>NUCLEOTIDE SEQUENCE</scope>
</reference>
<evidence type="ECO:0000256" key="1">
    <source>
        <dbReference type="SAM" id="MobiDB-lite"/>
    </source>
</evidence>
<sequence length="169" mass="18292">MRPPQASSLTSSVYARVDDAKPQARPPGPAVSNNSCSFAASSDQSVRPLLKAWAGPFLHRRMVWSCSARMGCVTVLTAGAEGALRPRRHSTHDIMHAGDLSARKADVRAGPDTLKLLWNTAGLVIPPVTLPLSLVSETLRRGKDSFAQSNEVIQSRNRSSPHRPLPRSH</sequence>
<feature type="compositionally biased region" description="Basic residues" evidence="1">
    <location>
        <begin position="159"/>
        <end position="169"/>
    </location>
</feature>
<feature type="region of interest" description="Disordered" evidence="1">
    <location>
        <begin position="146"/>
        <end position="169"/>
    </location>
</feature>
<organism evidence="2">
    <name type="scientific">Chromera velia CCMP2878</name>
    <dbReference type="NCBI Taxonomy" id="1169474"/>
    <lineage>
        <taxon>Eukaryota</taxon>
        <taxon>Sar</taxon>
        <taxon>Alveolata</taxon>
        <taxon>Colpodellida</taxon>
        <taxon>Chromeraceae</taxon>
        <taxon>Chromera</taxon>
    </lineage>
</organism>
<feature type="compositionally biased region" description="Polar residues" evidence="1">
    <location>
        <begin position="1"/>
        <end position="13"/>
    </location>
</feature>
<protein>
    <submittedName>
        <fullName evidence="2">Uncharacterized protein</fullName>
    </submittedName>
</protein>
<dbReference type="EMBL" id="CDMZ01000479">
    <property type="protein sequence ID" value="CEM15201.1"/>
    <property type="molecule type" value="Genomic_DNA"/>
</dbReference>
<dbReference type="AlphaFoldDB" id="A0A0G4FNL2"/>
<feature type="region of interest" description="Disordered" evidence="1">
    <location>
        <begin position="1"/>
        <end position="32"/>
    </location>
</feature>
<dbReference type="VEuPathDB" id="CryptoDB:Cvel_17752"/>
<gene>
    <name evidence="2" type="ORF">Cvel_17752</name>
</gene>
<proteinExistence type="predicted"/>